<reference evidence="1" key="1">
    <citation type="submission" date="2014-11" db="EMBL/GenBank/DDBJ databases">
        <authorList>
            <person name="Otto D Thomas"/>
            <person name="Naeem Raeece"/>
        </authorList>
    </citation>
    <scope>NUCLEOTIDE SEQUENCE</scope>
</reference>
<evidence type="ECO:0000313" key="1">
    <source>
        <dbReference type="EMBL" id="CEM24521.1"/>
    </source>
</evidence>
<dbReference type="AlphaFoldDB" id="A0A0G4G734"/>
<name>A0A0G4G734_9ALVE</name>
<gene>
    <name evidence="1" type="ORF">Cvel_20585</name>
</gene>
<proteinExistence type="predicted"/>
<dbReference type="EMBL" id="CDMZ01000949">
    <property type="protein sequence ID" value="CEM24521.1"/>
    <property type="molecule type" value="Genomic_DNA"/>
</dbReference>
<dbReference type="VEuPathDB" id="CryptoDB:Cvel_20585"/>
<sequence>MILRNVRQFRPVSAASFRKEVGRSSSANLLFLLRLGADINGLAEKFDPSGSSCRAVPFFGDSFCTAGGWGVGLGKRLCVKRRSMRQCGWAVPRGEG</sequence>
<organism evidence="1">
    <name type="scientific">Chromera velia CCMP2878</name>
    <dbReference type="NCBI Taxonomy" id="1169474"/>
    <lineage>
        <taxon>Eukaryota</taxon>
        <taxon>Sar</taxon>
        <taxon>Alveolata</taxon>
        <taxon>Colpodellida</taxon>
        <taxon>Chromeraceae</taxon>
        <taxon>Chromera</taxon>
    </lineage>
</organism>
<protein>
    <submittedName>
        <fullName evidence="1">Uncharacterized protein</fullName>
    </submittedName>
</protein>
<accession>A0A0G4G734</accession>